<keyword evidence="6" id="KW-1185">Reference proteome</keyword>
<accession>A0ABM1QCA4</accession>
<dbReference type="PROSITE" id="PS00383">
    <property type="entry name" value="TYR_PHOSPHATASE_1"/>
    <property type="match status" value="1"/>
</dbReference>
<comment type="similarity">
    <text evidence="1">Belongs to the protein-tyrosine phosphatase family. Non-receptor class dual specificity subfamily.</text>
</comment>
<dbReference type="SMART" id="SM00195">
    <property type="entry name" value="DSPc"/>
    <property type="match status" value="1"/>
</dbReference>
<dbReference type="RefSeq" id="XP_019084392.1">
    <property type="nucleotide sequence ID" value="XM_019228847.1"/>
</dbReference>
<proteinExistence type="inferred from homology"/>
<dbReference type="InterPro" id="IPR016130">
    <property type="entry name" value="Tyr_Pase_AS"/>
</dbReference>
<evidence type="ECO:0000256" key="2">
    <source>
        <dbReference type="ARBA" id="ARBA00013064"/>
    </source>
</evidence>
<dbReference type="InterPro" id="IPR029021">
    <property type="entry name" value="Prot-tyrosine_phosphatase-like"/>
</dbReference>
<evidence type="ECO:0000313" key="6">
    <source>
        <dbReference type="Proteomes" id="UP000694864"/>
    </source>
</evidence>
<dbReference type="Proteomes" id="UP000694864">
    <property type="component" value="Chromosome 8"/>
</dbReference>
<dbReference type="InterPro" id="IPR000387">
    <property type="entry name" value="Tyr_Pase_dom"/>
</dbReference>
<reference evidence="6" key="1">
    <citation type="journal article" date="2014" name="Nat. Commun.">
        <title>The emerging biofuel crop Camelina sativa retains a highly undifferentiated hexaploid genome structure.</title>
        <authorList>
            <person name="Kagale S."/>
            <person name="Koh C."/>
            <person name="Nixon J."/>
            <person name="Bollina V."/>
            <person name="Clarke W.E."/>
            <person name="Tuteja R."/>
            <person name="Spillane C."/>
            <person name="Robinson S.J."/>
            <person name="Links M.G."/>
            <person name="Clarke C."/>
            <person name="Higgins E.E."/>
            <person name="Huebert T."/>
            <person name="Sharpe A.G."/>
            <person name="Parkin I.A."/>
        </authorList>
    </citation>
    <scope>NUCLEOTIDE SEQUENCE [LARGE SCALE GENOMIC DNA]</scope>
    <source>
        <strain evidence="6">cv. DH55</strain>
    </source>
</reference>
<dbReference type="SUPFAM" id="SSF52799">
    <property type="entry name" value="(Phosphotyrosine protein) phosphatases II"/>
    <property type="match status" value="1"/>
</dbReference>
<dbReference type="PANTHER" id="PTHR45848">
    <property type="entry name" value="DUAL SPECIFICITY PROTEIN PHOSPHATASE 12 FAMILY MEMBER"/>
    <property type="match status" value="1"/>
</dbReference>
<dbReference type="PANTHER" id="PTHR45848:SF4">
    <property type="entry name" value="DUAL SPECIFICITY PROTEIN PHOSPHATASE 12"/>
    <property type="match status" value="1"/>
</dbReference>
<keyword evidence="4" id="KW-0904">Protein phosphatase</keyword>
<dbReference type="PROSITE" id="PS50056">
    <property type="entry name" value="TYR_PHOSPHATASE_2"/>
    <property type="match status" value="1"/>
</dbReference>
<evidence type="ECO:0000313" key="7">
    <source>
        <dbReference type="RefSeq" id="XP_019084392.1"/>
    </source>
</evidence>
<organism evidence="6 7">
    <name type="scientific">Camelina sativa</name>
    <name type="common">False flax</name>
    <name type="synonym">Myagrum sativum</name>
    <dbReference type="NCBI Taxonomy" id="90675"/>
    <lineage>
        <taxon>Eukaryota</taxon>
        <taxon>Viridiplantae</taxon>
        <taxon>Streptophyta</taxon>
        <taxon>Embryophyta</taxon>
        <taxon>Tracheophyta</taxon>
        <taxon>Spermatophyta</taxon>
        <taxon>Magnoliopsida</taxon>
        <taxon>eudicotyledons</taxon>
        <taxon>Gunneridae</taxon>
        <taxon>Pentapetalae</taxon>
        <taxon>rosids</taxon>
        <taxon>malvids</taxon>
        <taxon>Brassicales</taxon>
        <taxon>Brassicaceae</taxon>
        <taxon>Camelineae</taxon>
        <taxon>Camelina</taxon>
    </lineage>
</organism>
<gene>
    <name evidence="7" type="primary">LOC104709948</name>
</gene>
<dbReference type="Pfam" id="PF00782">
    <property type="entry name" value="DSPc"/>
    <property type="match status" value="1"/>
</dbReference>
<reference evidence="7" key="2">
    <citation type="submission" date="2025-08" db="UniProtKB">
        <authorList>
            <consortium name="RefSeq"/>
        </authorList>
    </citation>
    <scope>IDENTIFICATION</scope>
    <source>
        <tissue evidence="7">Leaf</tissue>
    </source>
</reference>
<dbReference type="Gene3D" id="3.90.190.10">
    <property type="entry name" value="Protein tyrosine phosphatase superfamily"/>
    <property type="match status" value="1"/>
</dbReference>
<dbReference type="InterPro" id="IPR020422">
    <property type="entry name" value="TYR_PHOSPHATASE_DUAL_dom"/>
</dbReference>
<protein>
    <recommendedName>
        <fullName evidence="2">protein-tyrosine-phosphatase</fullName>
        <ecNumber evidence="2">3.1.3.48</ecNumber>
    </recommendedName>
</protein>
<keyword evidence="3" id="KW-0378">Hydrolase</keyword>
<sequence>MKKLDLIRENLYLGDICAAAEVLEKGSSEISHLLTVFHCPYMTELYDKWRNAKLNSKVIKEVYVGGDQEESLQEGREFASESALPSGSLLYSIEQTGKALKFTRMVVFAHDKEWENLLDFFDLCLDFIDAGRKDKGVLVHCFAGQSRSASVIIAYLMRTEKLSSKGMNYDFYN</sequence>
<evidence type="ECO:0000256" key="1">
    <source>
        <dbReference type="ARBA" id="ARBA00008601"/>
    </source>
</evidence>
<dbReference type="GeneID" id="104709948"/>
<evidence type="ECO:0000256" key="4">
    <source>
        <dbReference type="ARBA" id="ARBA00022912"/>
    </source>
</evidence>
<dbReference type="InterPro" id="IPR000340">
    <property type="entry name" value="Dual-sp_phosphatase_cat-dom"/>
</dbReference>
<feature type="domain" description="Tyrosine specific protein phosphatases" evidence="5">
    <location>
        <begin position="115"/>
        <end position="173"/>
    </location>
</feature>
<dbReference type="EC" id="3.1.3.48" evidence="2"/>
<evidence type="ECO:0000256" key="3">
    <source>
        <dbReference type="ARBA" id="ARBA00022801"/>
    </source>
</evidence>
<evidence type="ECO:0000259" key="5">
    <source>
        <dbReference type="PROSITE" id="PS50056"/>
    </source>
</evidence>
<name>A0ABM1QCA4_CAMSA</name>